<organism evidence="2 3">
    <name type="scientific">Diplogelasinospora grovesii</name>
    <dbReference type="NCBI Taxonomy" id="303347"/>
    <lineage>
        <taxon>Eukaryota</taxon>
        <taxon>Fungi</taxon>
        <taxon>Dikarya</taxon>
        <taxon>Ascomycota</taxon>
        <taxon>Pezizomycotina</taxon>
        <taxon>Sordariomycetes</taxon>
        <taxon>Sordariomycetidae</taxon>
        <taxon>Sordariales</taxon>
        <taxon>Diplogelasinosporaceae</taxon>
        <taxon>Diplogelasinospora</taxon>
    </lineage>
</organism>
<comment type="caution">
    <text evidence="2">The sequence shown here is derived from an EMBL/GenBank/DDBJ whole genome shotgun (WGS) entry which is preliminary data.</text>
</comment>
<dbReference type="Gene3D" id="3.40.250.10">
    <property type="entry name" value="Rhodanese-like domain"/>
    <property type="match status" value="1"/>
</dbReference>
<dbReference type="InterPro" id="IPR036873">
    <property type="entry name" value="Rhodanese-like_dom_sf"/>
</dbReference>
<evidence type="ECO:0000259" key="1">
    <source>
        <dbReference type="PROSITE" id="PS50206"/>
    </source>
</evidence>
<evidence type="ECO:0000313" key="2">
    <source>
        <dbReference type="EMBL" id="KAK3933918.1"/>
    </source>
</evidence>
<proteinExistence type="predicted"/>
<keyword evidence="3" id="KW-1185">Reference proteome</keyword>
<dbReference type="PROSITE" id="PS50206">
    <property type="entry name" value="RHODANESE_3"/>
    <property type="match status" value="1"/>
</dbReference>
<reference evidence="3" key="1">
    <citation type="journal article" date="2023" name="Mol. Phylogenet. Evol.">
        <title>Genome-scale phylogeny and comparative genomics of the fungal order Sordariales.</title>
        <authorList>
            <person name="Hensen N."/>
            <person name="Bonometti L."/>
            <person name="Westerberg I."/>
            <person name="Brannstrom I.O."/>
            <person name="Guillou S."/>
            <person name="Cros-Aarteil S."/>
            <person name="Calhoun S."/>
            <person name="Haridas S."/>
            <person name="Kuo A."/>
            <person name="Mondo S."/>
            <person name="Pangilinan J."/>
            <person name="Riley R."/>
            <person name="LaButti K."/>
            <person name="Andreopoulos B."/>
            <person name="Lipzen A."/>
            <person name="Chen C."/>
            <person name="Yan M."/>
            <person name="Daum C."/>
            <person name="Ng V."/>
            <person name="Clum A."/>
            <person name="Steindorff A."/>
            <person name="Ohm R.A."/>
            <person name="Martin F."/>
            <person name="Silar P."/>
            <person name="Natvig D.O."/>
            <person name="Lalanne C."/>
            <person name="Gautier V."/>
            <person name="Ament-Velasquez S.L."/>
            <person name="Kruys A."/>
            <person name="Hutchinson M.I."/>
            <person name="Powell A.J."/>
            <person name="Barry K."/>
            <person name="Miller A.N."/>
            <person name="Grigoriev I.V."/>
            <person name="Debuchy R."/>
            <person name="Gladieux P."/>
            <person name="Hiltunen Thoren M."/>
            <person name="Johannesson H."/>
        </authorList>
    </citation>
    <scope>NUCLEOTIDE SEQUENCE [LARGE SCALE GENOMIC DNA]</scope>
    <source>
        <strain evidence="3">CBS 340.73</strain>
    </source>
</reference>
<gene>
    <name evidence="2" type="ORF">QBC46DRAFT_348153</name>
</gene>
<dbReference type="InterPro" id="IPR001763">
    <property type="entry name" value="Rhodanese-like_dom"/>
</dbReference>
<evidence type="ECO:0000313" key="3">
    <source>
        <dbReference type="Proteomes" id="UP001303473"/>
    </source>
</evidence>
<dbReference type="Proteomes" id="UP001303473">
    <property type="component" value="Unassembled WGS sequence"/>
</dbReference>
<dbReference type="EMBL" id="MU854049">
    <property type="protein sequence ID" value="KAK3933918.1"/>
    <property type="molecule type" value="Genomic_DNA"/>
</dbReference>
<name>A0AAN6RYX0_9PEZI</name>
<dbReference type="AlphaFoldDB" id="A0AAN6RYX0"/>
<feature type="domain" description="Rhodanese" evidence="1">
    <location>
        <begin position="45"/>
        <end position="75"/>
    </location>
</feature>
<accession>A0AAN6RYX0</accession>
<dbReference type="SUPFAM" id="SSF52821">
    <property type="entry name" value="Rhodanese/Cell cycle control phosphatase"/>
    <property type="match status" value="1"/>
</dbReference>
<protein>
    <submittedName>
        <fullName evidence="2">Rhodanese-like protein</fullName>
    </submittedName>
</protein>
<sequence length="161" mass="18148">MTSTTQGSAAVAPLWHAAYPAPKIEAPSLTRETVLEMLRDGNNVSGRDFVLVDLRRNDHEGGSIRGSINLPAQSLWSTIPIVYEMFKAAGLRKVIWFCGRVFTWSRKSCCRLFADHIAERGDTRMQSLVLLEGIKGWATAGEEYVQWMDEYDEAVWHKSKS</sequence>